<dbReference type="RefSeq" id="XP_024580053.1">
    <property type="nucleotide sequence ID" value="XM_024729702.1"/>
</dbReference>
<dbReference type="AlphaFoldDB" id="A0A0P1AR78"/>
<evidence type="ECO:0000313" key="2">
    <source>
        <dbReference type="Proteomes" id="UP000054928"/>
    </source>
</evidence>
<proteinExistence type="predicted"/>
<reference evidence="2" key="1">
    <citation type="submission" date="2014-09" db="EMBL/GenBank/DDBJ databases">
        <authorList>
            <person name="Sharma Rahul"/>
            <person name="Thines Marco"/>
        </authorList>
    </citation>
    <scope>NUCLEOTIDE SEQUENCE [LARGE SCALE GENOMIC DNA]</scope>
</reference>
<dbReference type="GeneID" id="36409034"/>
<name>A0A0P1AR78_PLAHL</name>
<protein>
    <submittedName>
        <fullName evidence="1">Uncharacterized protein</fullName>
    </submittedName>
</protein>
<accession>A0A0P1AR78</accession>
<keyword evidence="2" id="KW-1185">Reference proteome</keyword>
<dbReference type="EMBL" id="CCYD01000810">
    <property type="protein sequence ID" value="CEG43684.1"/>
    <property type="molecule type" value="Genomic_DNA"/>
</dbReference>
<dbReference type="OrthoDB" id="79215at2759"/>
<dbReference type="Proteomes" id="UP000054928">
    <property type="component" value="Unassembled WGS sequence"/>
</dbReference>
<organism evidence="1 2">
    <name type="scientific">Plasmopara halstedii</name>
    <name type="common">Downy mildew of sunflower</name>
    <dbReference type="NCBI Taxonomy" id="4781"/>
    <lineage>
        <taxon>Eukaryota</taxon>
        <taxon>Sar</taxon>
        <taxon>Stramenopiles</taxon>
        <taxon>Oomycota</taxon>
        <taxon>Peronosporomycetes</taxon>
        <taxon>Peronosporales</taxon>
        <taxon>Peronosporaceae</taxon>
        <taxon>Plasmopara</taxon>
    </lineage>
</organism>
<sequence>MATGKVKMLFSDAPRDAYEKLLSPQLKQRMEQENEAIRLKQVRNELSVVQKRRDKNIALAAAFEEIRDRLRRLEEETIACRDTLAKVTNAAQNSKDNEFAETLKVHEVASSPTWLTSSLDGAQGRRVKYDQEVLQQDVAKYISEQKESKI</sequence>
<dbReference type="OMA" id="EPNDIGQ"/>
<evidence type="ECO:0000313" key="1">
    <source>
        <dbReference type="EMBL" id="CEG43684.1"/>
    </source>
</evidence>